<accession>A0A921K096</accession>
<organism evidence="2 3">
    <name type="scientific">Ligilactobacillus acidipiscis</name>
    <dbReference type="NCBI Taxonomy" id="89059"/>
    <lineage>
        <taxon>Bacteria</taxon>
        <taxon>Bacillati</taxon>
        <taxon>Bacillota</taxon>
        <taxon>Bacilli</taxon>
        <taxon>Lactobacillales</taxon>
        <taxon>Lactobacillaceae</taxon>
        <taxon>Ligilactobacillus</taxon>
    </lineage>
</organism>
<dbReference type="Gene3D" id="3.20.20.450">
    <property type="entry name" value="EAL domain"/>
    <property type="match status" value="1"/>
</dbReference>
<dbReference type="PANTHER" id="PTHR33121">
    <property type="entry name" value="CYCLIC DI-GMP PHOSPHODIESTERASE PDEF"/>
    <property type="match status" value="1"/>
</dbReference>
<dbReference type="SUPFAM" id="SSF141868">
    <property type="entry name" value="EAL domain-like"/>
    <property type="match status" value="1"/>
</dbReference>
<dbReference type="PROSITE" id="PS50883">
    <property type="entry name" value="EAL"/>
    <property type="match status" value="1"/>
</dbReference>
<dbReference type="EMBL" id="DYXG01000037">
    <property type="protein sequence ID" value="HJE96879.1"/>
    <property type="molecule type" value="Genomic_DNA"/>
</dbReference>
<dbReference type="GO" id="GO:0071111">
    <property type="term" value="F:cyclic-guanylate-specific phosphodiesterase activity"/>
    <property type="evidence" value="ECO:0007669"/>
    <property type="project" value="InterPro"/>
</dbReference>
<evidence type="ECO:0000313" key="3">
    <source>
        <dbReference type="Proteomes" id="UP000707535"/>
    </source>
</evidence>
<reference evidence="2" key="1">
    <citation type="journal article" date="2021" name="PeerJ">
        <title>Extensive microbial diversity within the chicken gut microbiome revealed by metagenomics and culture.</title>
        <authorList>
            <person name="Gilroy R."/>
            <person name="Ravi A."/>
            <person name="Getino M."/>
            <person name="Pursley I."/>
            <person name="Horton D.L."/>
            <person name="Alikhan N.F."/>
            <person name="Baker D."/>
            <person name="Gharbi K."/>
            <person name="Hall N."/>
            <person name="Watson M."/>
            <person name="Adriaenssens E.M."/>
            <person name="Foster-Nyarko E."/>
            <person name="Jarju S."/>
            <person name="Secka A."/>
            <person name="Antonio M."/>
            <person name="Oren A."/>
            <person name="Chaudhuri R.R."/>
            <person name="La Ragione R."/>
            <person name="Hildebrand F."/>
            <person name="Pallen M.J."/>
        </authorList>
    </citation>
    <scope>NUCLEOTIDE SEQUENCE</scope>
    <source>
        <strain evidence="2">CHK174-6876</strain>
    </source>
</reference>
<dbReference type="InterPro" id="IPR035919">
    <property type="entry name" value="EAL_sf"/>
</dbReference>
<evidence type="ECO:0000313" key="2">
    <source>
        <dbReference type="EMBL" id="HJE96879.1"/>
    </source>
</evidence>
<dbReference type="SMART" id="SM00052">
    <property type="entry name" value="EAL"/>
    <property type="match status" value="1"/>
</dbReference>
<dbReference type="AlphaFoldDB" id="A0A921K096"/>
<protein>
    <submittedName>
        <fullName evidence="2">EAL domain-containing protein</fullName>
    </submittedName>
</protein>
<dbReference type="PANTHER" id="PTHR33121:SF70">
    <property type="entry name" value="SIGNALING PROTEIN YKOW"/>
    <property type="match status" value="1"/>
</dbReference>
<sequence length="219" mass="25695">MYRYFIQPIFNKYKGSLVGYEMLIREYVNGHWRLPQCFSAIPKQVQSELLVTVAQKLSRKIGFVYFNLTWEQFLDNEFAQILIKTQKEISPVTLVIEIIEEPVQSNYSFEQIIQQFNFYRQHGALITLDDVGTGINTLENIQGFLPYIFGLKFPLQNFRAEGRQEQIITELATWKKIADTNNISLVVEGVENEADDQFLDNLEISYRQGYHYGKPRLFE</sequence>
<evidence type="ECO:0000259" key="1">
    <source>
        <dbReference type="PROSITE" id="PS50883"/>
    </source>
</evidence>
<proteinExistence type="predicted"/>
<gene>
    <name evidence="2" type="ORF">K8V00_04595</name>
</gene>
<reference evidence="2" key="2">
    <citation type="submission" date="2021-09" db="EMBL/GenBank/DDBJ databases">
        <authorList>
            <person name="Gilroy R."/>
        </authorList>
    </citation>
    <scope>NUCLEOTIDE SEQUENCE</scope>
    <source>
        <strain evidence="2">CHK174-6876</strain>
    </source>
</reference>
<feature type="domain" description="EAL" evidence="1">
    <location>
        <begin position="1"/>
        <end position="219"/>
    </location>
</feature>
<dbReference type="InterPro" id="IPR001633">
    <property type="entry name" value="EAL_dom"/>
</dbReference>
<dbReference type="Pfam" id="PF00563">
    <property type="entry name" value="EAL"/>
    <property type="match status" value="1"/>
</dbReference>
<dbReference type="Proteomes" id="UP000707535">
    <property type="component" value="Unassembled WGS sequence"/>
</dbReference>
<dbReference type="InterPro" id="IPR050706">
    <property type="entry name" value="Cyclic-di-GMP_PDE-like"/>
</dbReference>
<name>A0A921K096_9LACO</name>
<comment type="caution">
    <text evidence="2">The sequence shown here is derived from an EMBL/GenBank/DDBJ whole genome shotgun (WGS) entry which is preliminary data.</text>
</comment>